<feature type="transmembrane region" description="Helical" evidence="1">
    <location>
        <begin position="90"/>
        <end position="113"/>
    </location>
</feature>
<dbReference type="PANTHER" id="PTHR35395:SF1">
    <property type="entry name" value="DUF6536 DOMAIN-CONTAINING PROTEIN"/>
    <property type="match status" value="1"/>
</dbReference>
<accession>A0A9Q8WNC6</accession>
<dbReference type="AlphaFoldDB" id="A0A9Q8WNC6"/>
<keyword evidence="1" id="KW-1133">Transmembrane helix</keyword>
<organism evidence="3 4">
    <name type="scientific">Colletotrichum lupini</name>
    <dbReference type="NCBI Taxonomy" id="145971"/>
    <lineage>
        <taxon>Eukaryota</taxon>
        <taxon>Fungi</taxon>
        <taxon>Dikarya</taxon>
        <taxon>Ascomycota</taxon>
        <taxon>Pezizomycotina</taxon>
        <taxon>Sordariomycetes</taxon>
        <taxon>Hypocreomycetidae</taxon>
        <taxon>Glomerellales</taxon>
        <taxon>Glomerellaceae</taxon>
        <taxon>Colletotrichum</taxon>
        <taxon>Colletotrichum acutatum species complex</taxon>
    </lineage>
</organism>
<feature type="domain" description="DUF6536" evidence="2">
    <location>
        <begin position="86"/>
        <end position="225"/>
    </location>
</feature>
<feature type="transmembrane region" description="Helical" evidence="1">
    <location>
        <begin position="583"/>
        <end position="605"/>
    </location>
</feature>
<protein>
    <recommendedName>
        <fullName evidence="2">DUF6536 domain-containing protein</fullName>
    </recommendedName>
</protein>
<evidence type="ECO:0000259" key="2">
    <source>
        <dbReference type="Pfam" id="PF20163"/>
    </source>
</evidence>
<dbReference type="Pfam" id="PF20163">
    <property type="entry name" value="DUF6536"/>
    <property type="match status" value="1"/>
</dbReference>
<dbReference type="EMBL" id="CP019480">
    <property type="protein sequence ID" value="UQC89212.1"/>
    <property type="molecule type" value="Genomic_DNA"/>
</dbReference>
<dbReference type="Proteomes" id="UP000830671">
    <property type="component" value="Chromosome 8"/>
</dbReference>
<evidence type="ECO:0000256" key="1">
    <source>
        <dbReference type="SAM" id="Phobius"/>
    </source>
</evidence>
<feature type="transmembrane region" description="Helical" evidence="1">
    <location>
        <begin position="133"/>
        <end position="154"/>
    </location>
</feature>
<keyword evidence="1" id="KW-0472">Membrane</keyword>
<name>A0A9Q8WNC6_9PEZI</name>
<gene>
    <name evidence="3" type="ORF">CLUP02_14740</name>
</gene>
<sequence length="763" mass="84454">MKENLDSLLAYFMLETGSYLSQQILHGGEPGQACCIPNQPSIARSFISHLALAHVLLFQHALLRILRSTSPITITMGRPKFSQSRWRQAAFYFAVAAFSTFFINFVFTPWASIQKRDTISDGVGILLDTDCSTIRILNIGIHILINVLDIILLAGSNYCTQGLMAPNRPEIDDAHARQQWLDIGVASKKKIFWLLIAASSLPLRLVYNSIIFSSTSVNDYSVLNTNAYISRNKTEGALDNATRCIDAHRVAFLSSRGNLLHVSDDKKEENRTAEVFDISGYPYLWMCGQSGERIAGIPAGNSTCEDYLVELRTTSGGWKPLGSSVKESFNFAKGVLMLFVAFGMGEEDPLMTIGDAVTSFLEDQDESTADMCLKSKDHFVAQHWSKGPIQCDLKPQRKSVAIGPAAWFLCFLLYFGLIIACASLLVGGLNHMLGGGDITKLGLGAMQTKTILNTDDMSQGSILANLLLVNTPQIILSLIYSTYNAQYTSISLIAEWDRFGNEKEAKSLRVSSTRRGAQRDTYFLQLPYRYSFPLVTFSGGLHWLISRSFFLVNLEVYVPSADGRSMVRLVEGNSFAGVTACGWSPLGVFCVLVVIIFMMGFLIVTERCPLRFGVMSLAGSCSAATPAACHPDSDEGKMWEKTLRWGVVDSSTVGHCSFYSEPVSVPVCGRLYSLEAHEPWTMSWGEKINGDRDISSVSSTGFVAFKDAKAPQGSYPIHIYCPASSINVNKAWSYILKSRDFPGRSGQIEWYTQRMYTEWTDRI</sequence>
<dbReference type="KEGG" id="clup:CLUP02_14740"/>
<evidence type="ECO:0000313" key="3">
    <source>
        <dbReference type="EMBL" id="UQC89212.1"/>
    </source>
</evidence>
<keyword evidence="1" id="KW-0812">Transmembrane</keyword>
<dbReference type="RefSeq" id="XP_049150813.1">
    <property type="nucleotide sequence ID" value="XM_049293667.1"/>
</dbReference>
<dbReference type="InterPro" id="IPR046623">
    <property type="entry name" value="DUF6536"/>
</dbReference>
<reference evidence="3" key="1">
    <citation type="journal article" date="2021" name="Mol. Plant Microbe Interact.">
        <title>Complete Genome Sequence of the Plant-Pathogenic Fungus Colletotrichum lupini.</title>
        <authorList>
            <person name="Baroncelli R."/>
            <person name="Pensec F."/>
            <person name="Da Lio D."/>
            <person name="Boufleur T."/>
            <person name="Vicente I."/>
            <person name="Sarrocco S."/>
            <person name="Picot A."/>
            <person name="Baraldi E."/>
            <person name="Sukno S."/>
            <person name="Thon M."/>
            <person name="Le Floch G."/>
        </authorList>
    </citation>
    <scope>NUCLEOTIDE SEQUENCE</scope>
    <source>
        <strain evidence="3">IMI 504893</strain>
    </source>
</reference>
<dbReference type="PANTHER" id="PTHR35395">
    <property type="entry name" value="DUF6536 DOMAIN-CONTAINING PROTEIN"/>
    <property type="match status" value="1"/>
</dbReference>
<proteinExistence type="predicted"/>
<evidence type="ECO:0000313" key="4">
    <source>
        <dbReference type="Proteomes" id="UP000830671"/>
    </source>
</evidence>
<keyword evidence="4" id="KW-1185">Reference proteome</keyword>
<feature type="transmembrane region" description="Helical" evidence="1">
    <location>
        <begin position="462"/>
        <end position="483"/>
    </location>
</feature>
<feature type="transmembrane region" description="Helical" evidence="1">
    <location>
        <begin position="405"/>
        <end position="426"/>
    </location>
</feature>
<dbReference type="GeneID" id="73348677"/>